<comment type="function">
    <text evidence="7">Required for disulfide bond formation in some periplasmic proteins. Acts by transferring its disulfide bond to other proteins and is reduced in the process.</text>
</comment>
<dbReference type="InterPro" id="IPR036249">
    <property type="entry name" value="Thioredoxin-like_sf"/>
</dbReference>
<evidence type="ECO:0000256" key="5">
    <source>
        <dbReference type="ARBA" id="ARBA00023157"/>
    </source>
</evidence>
<dbReference type="Gene3D" id="3.10.450.70">
    <property type="entry name" value="Disulphide bond isomerase, DsbC/G, N-terminal"/>
    <property type="match status" value="1"/>
</dbReference>
<evidence type="ECO:0000259" key="8">
    <source>
        <dbReference type="Pfam" id="PF10411"/>
    </source>
</evidence>
<evidence type="ECO:0000256" key="7">
    <source>
        <dbReference type="RuleBase" id="RU364038"/>
    </source>
</evidence>
<keyword evidence="6 7" id="KW-0676">Redox-active center</keyword>
<feature type="domain" description="Disulphide bond isomerase DsbC/G N-terminal" evidence="8">
    <location>
        <begin position="19"/>
        <end position="86"/>
    </location>
</feature>
<dbReference type="InterPro" id="IPR012336">
    <property type="entry name" value="Thioredoxin-like_fold"/>
</dbReference>
<dbReference type="CDD" id="cd03020">
    <property type="entry name" value="DsbA_DsbC_DsbG"/>
    <property type="match status" value="1"/>
</dbReference>
<dbReference type="InterPro" id="IPR051470">
    <property type="entry name" value="Thiol:disulfide_interchange"/>
</dbReference>
<evidence type="ECO:0000256" key="3">
    <source>
        <dbReference type="ARBA" id="ARBA00022729"/>
    </source>
</evidence>
<name>A0ABT3KVU9_9BURK</name>
<keyword evidence="5" id="KW-1015">Disulfide bond</keyword>
<keyword evidence="3 7" id="KW-0732">Signal</keyword>
<proteinExistence type="inferred from homology"/>
<feature type="chain" id="PRO_5045001708" description="Thiol:disulfide interchange protein" evidence="7">
    <location>
        <begin position="22"/>
        <end position="243"/>
    </location>
</feature>
<dbReference type="PROSITE" id="PS00194">
    <property type="entry name" value="THIOREDOXIN_1"/>
    <property type="match status" value="1"/>
</dbReference>
<dbReference type="InterPro" id="IPR009094">
    <property type="entry name" value="DiS-bond_isomerase_DsbC/G_N_sf"/>
</dbReference>
<dbReference type="PANTHER" id="PTHR35272:SF3">
    <property type="entry name" value="THIOL:DISULFIDE INTERCHANGE PROTEIN DSBC"/>
    <property type="match status" value="1"/>
</dbReference>
<dbReference type="Pfam" id="PF10411">
    <property type="entry name" value="DsbC_N"/>
    <property type="match status" value="1"/>
</dbReference>
<evidence type="ECO:0000313" key="10">
    <source>
        <dbReference type="EMBL" id="MCW5322472.1"/>
    </source>
</evidence>
<keyword evidence="4 7" id="KW-0574">Periplasm</keyword>
<evidence type="ECO:0000313" key="11">
    <source>
        <dbReference type="Proteomes" id="UP001208935"/>
    </source>
</evidence>
<dbReference type="Gene3D" id="3.40.30.10">
    <property type="entry name" value="Glutaredoxin"/>
    <property type="match status" value="1"/>
</dbReference>
<accession>A0ABT3KVU9</accession>
<evidence type="ECO:0000259" key="9">
    <source>
        <dbReference type="Pfam" id="PF13098"/>
    </source>
</evidence>
<feature type="signal peptide" evidence="7">
    <location>
        <begin position="1"/>
        <end position="21"/>
    </location>
</feature>
<sequence length="243" mass="26944">MKLTITLLVAALATLSLGADAQEARIRKRLAARIPQMSKIDEVRRTPMAGLYEVRIGTDLFYTDARGNYVIQGELFDSKARRNLTEDRISQLTAVDFSELPLKDALTIVRGDGKRRVAVFEDPNCGYCKVFERDMQRVDNVTVHLFLYPILSPDSAEKSRNIWCAKDQAGAWTDQMLRDKPATAANCDTSALQRNLAFGKKYKIMGTPTLIFANGTRVSHAIGTQEVEKRLAEAGSKSATAAN</sequence>
<evidence type="ECO:0000256" key="1">
    <source>
        <dbReference type="ARBA" id="ARBA00004418"/>
    </source>
</evidence>
<comment type="caution">
    <text evidence="10">The sequence shown here is derived from an EMBL/GenBank/DDBJ whole genome shotgun (WGS) entry which is preliminary data.</text>
</comment>
<dbReference type="EMBL" id="QZCW01000003">
    <property type="protein sequence ID" value="MCW5322472.1"/>
    <property type="molecule type" value="Genomic_DNA"/>
</dbReference>
<comment type="similarity">
    <text evidence="2 7">Belongs to the thioredoxin family. DsbC subfamily.</text>
</comment>
<reference evidence="11" key="1">
    <citation type="submission" date="2023-07" db="EMBL/GenBank/DDBJ databases">
        <title>Verminephrobacter genomes.</title>
        <authorList>
            <person name="Lund M.B."/>
        </authorList>
    </citation>
    <scope>NUCLEOTIDE SEQUENCE [LARGE SCALE GENOMIC DNA]</scope>
    <source>
        <strain evidence="11">AtM5-05</strain>
    </source>
</reference>
<dbReference type="PANTHER" id="PTHR35272">
    <property type="entry name" value="THIOL:DISULFIDE INTERCHANGE PROTEIN DSBC-RELATED"/>
    <property type="match status" value="1"/>
</dbReference>
<keyword evidence="11" id="KW-1185">Reference proteome</keyword>
<feature type="domain" description="Thioredoxin-like fold" evidence="9">
    <location>
        <begin position="110"/>
        <end position="219"/>
    </location>
</feature>
<dbReference type="SUPFAM" id="SSF52833">
    <property type="entry name" value="Thioredoxin-like"/>
    <property type="match status" value="1"/>
</dbReference>
<dbReference type="RefSeq" id="WP_265282734.1">
    <property type="nucleotide sequence ID" value="NZ_QZCW01000003.1"/>
</dbReference>
<organism evidence="10 11">
    <name type="scientific">Verminephrobacter aporrectodeae subsp. tuberculatae</name>
    <dbReference type="NCBI Taxonomy" id="1110392"/>
    <lineage>
        <taxon>Bacteria</taxon>
        <taxon>Pseudomonadati</taxon>
        <taxon>Pseudomonadota</taxon>
        <taxon>Betaproteobacteria</taxon>
        <taxon>Burkholderiales</taxon>
        <taxon>Comamonadaceae</taxon>
        <taxon>Verminephrobacter</taxon>
    </lineage>
</organism>
<dbReference type="InterPro" id="IPR033954">
    <property type="entry name" value="DiS-bond_Isoase_DsbC/G"/>
</dbReference>
<dbReference type="Pfam" id="PF13098">
    <property type="entry name" value="Thioredoxin_2"/>
    <property type="match status" value="1"/>
</dbReference>
<dbReference type="InterPro" id="IPR018950">
    <property type="entry name" value="DiS-bond_isomerase_DsbC/G_N"/>
</dbReference>
<gene>
    <name evidence="10" type="ORF">D5039_15320</name>
</gene>
<dbReference type="Proteomes" id="UP001208935">
    <property type="component" value="Unassembled WGS sequence"/>
</dbReference>
<dbReference type="SUPFAM" id="SSF54423">
    <property type="entry name" value="DsbC/DsbG N-terminal domain-like"/>
    <property type="match status" value="1"/>
</dbReference>
<protein>
    <recommendedName>
        <fullName evidence="7">Thiol:disulfide interchange protein</fullName>
    </recommendedName>
</protein>
<evidence type="ECO:0000256" key="6">
    <source>
        <dbReference type="ARBA" id="ARBA00023284"/>
    </source>
</evidence>
<dbReference type="InterPro" id="IPR017937">
    <property type="entry name" value="Thioredoxin_CS"/>
</dbReference>
<evidence type="ECO:0000256" key="2">
    <source>
        <dbReference type="ARBA" id="ARBA00009813"/>
    </source>
</evidence>
<evidence type="ECO:0000256" key="4">
    <source>
        <dbReference type="ARBA" id="ARBA00022764"/>
    </source>
</evidence>
<comment type="subcellular location">
    <subcellularLocation>
        <location evidence="1 7">Periplasm</location>
    </subcellularLocation>
</comment>